<keyword evidence="1" id="KW-0472">Membrane</keyword>
<accession>A0A4Q1K5V9</accession>
<evidence type="ECO:0000313" key="2">
    <source>
        <dbReference type="EMBL" id="RXR19216.1"/>
    </source>
</evidence>
<evidence type="ECO:0000313" key="3">
    <source>
        <dbReference type="Proteomes" id="UP000290283"/>
    </source>
</evidence>
<feature type="transmembrane region" description="Helical" evidence="1">
    <location>
        <begin position="119"/>
        <end position="142"/>
    </location>
</feature>
<reference evidence="3" key="1">
    <citation type="submission" date="2019-01" db="EMBL/GenBank/DDBJ databases">
        <title>Cytophagaceae bacterium strain CAR-16.</title>
        <authorList>
            <person name="Chen W.-M."/>
        </authorList>
    </citation>
    <scope>NUCLEOTIDE SEQUENCE [LARGE SCALE GENOMIC DNA]</scope>
    <source>
        <strain evidence="3">LLJ-11</strain>
    </source>
</reference>
<feature type="transmembrane region" description="Helical" evidence="1">
    <location>
        <begin position="86"/>
        <end position="107"/>
    </location>
</feature>
<feature type="transmembrane region" description="Helical" evidence="1">
    <location>
        <begin position="209"/>
        <end position="232"/>
    </location>
</feature>
<dbReference type="OrthoDB" id="8536716at2"/>
<feature type="transmembrane region" description="Helical" evidence="1">
    <location>
        <begin position="36"/>
        <end position="52"/>
    </location>
</feature>
<keyword evidence="1" id="KW-1133">Transmembrane helix</keyword>
<organism evidence="2 3">
    <name type="scientific">Flavobacterium amnicola</name>
    <dbReference type="NCBI Taxonomy" id="2506422"/>
    <lineage>
        <taxon>Bacteria</taxon>
        <taxon>Pseudomonadati</taxon>
        <taxon>Bacteroidota</taxon>
        <taxon>Flavobacteriia</taxon>
        <taxon>Flavobacteriales</taxon>
        <taxon>Flavobacteriaceae</taxon>
        <taxon>Flavobacterium</taxon>
    </lineage>
</organism>
<keyword evidence="3" id="KW-1185">Reference proteome</keyword>
<comment type="caution">
    <text evidence="2">The sequence shown here is derived from an EMBL/GenBank/DDBJ whole genome shotgun (WGS) entry which is preliminary data.</text>
</comment>
<dbReference type="AlphaFoldDB" id="A0A4Q1K5V9"/>
<dbReference type="EMBL" id="SBKO01000002">
    <property type="protein sequence ID" value="RXR19216.1"/>
    <property type="molecule type" value="Genomic_DNA"/>
</dbReference>
<feature type="transmembrane region" description="Helical" evidence="1">
    <location>
        <begin position="58"/>
        <end position="74"/>
    </location>
</feature>
<dbReference type="Pfam" id="PF11750">
    <property type="entry name" value="DUF3307"/>
    <property type="match status" value="1"/>
</dbReference>
<protein>
    <submittedName>
        <fullName evidence="2">DUF3307 domain-containing protein</fullName>
    </submittedName>
</protein>
<proteinExistence type="predicted"/>
<feature type="transmembrane region" description="Helical" evidence="1">
    <location>
        <begin position="169"/>
        <end position="189"/>
    </location>
</feature>
<sequence>MIIIVKILLAHLLGDFIFQPTKWVEHKETHKLKSKYLYLHSLFHGVLAALFVFETQFILYAVVLLIIHGIIDALKLHFQTNKTKRGWFIADQMAHLTSIVIIGIVYQDMLIDFSIIHPNYWLLIVGIVFLTKPASILIRTLISIWEPENKTNDASLQNAGNYIGILERLFVFCFILINQFSAIGFLLAAKSIFRFGDLTEAKDRKLTEYVLIGTMLSFGLAIAIGLVTKYLFHSI</sequence>
<dbReference type="InterPro" id="IPR021737">
    <property type="entry name" value="Phage_phiKZ_Orf197"/>
</dbReference>
<keyword evidence="1" id="KW-0812">Transmembrane</keyword>
<gene>
    <name evidence="2" type="ORF">EQG63_07150</name>
</gene>
<evidence type="ECO:0000256" key="1">
    <source>
        <dbReference type="SAM" id="Phobius"/>
    </source>
</evidence>
<dbReference type="Proteomes" id="UP000290283">
    <property type="component" value="Unassembled WGS sequence"/>
</dbReference>
<dbReference type="RefSeq" id="WP_129435674.1">
    <property type="nucleotide sequence ID" value="NZ_SBKO01000002.1"/>
</dbReference>
<name>A0A4Q1K5V9_9FLAO</name>